<feature type="region of interest" description="Disordered" evidence="1">
    <location>
        <begin position="1"/>
        <end position="66"/>
    </location>
</feature>
<dbReference type="InterPro" id="IPR028037">
    <property type="entry name" value="Antitoxin_Rv0909/MT0933"/>
</dbReference>
<evidence type="ECO:0000256" key="1">
    <source>
        <dbReference type="SAM" id="MobiDB-lite"/>
    </source>
</evidence>
<protein>
    <submittedName>
        <fullName evidence="2">Antitoxin</fullName>
    </submittedName>
</protein>
<reference evidence="2" key="1">
    <citation type="submission" date="2020-10" db="EMBL/GenBank/DDBJ databases">
        <title>De novo genome project of the cellulose decomposer Thermobifida halotolerans type strain.</title>
        <authorList>
            <person name="Nagy I."/>
            <person name="Horvath B."/>
            <person name="Kukolya J."/>
            <person name="Nagy I."/>
            <person name="Orsini M."/>
        </authorList>
    </citation>
    <scope>NUCLEOTIDE SEQUENCE</scope>
    <source>
        <strain evidence="2">DSM 44931</strain>
    </source>
</reference>
<dbReference type="EMBL" id="CP063196">
    <property type="protein sequence ID" value="UOE17912.1"/>
    <property type="molecule type" value="Genomic_DNA"/>
</dbReference>
<dbReference type="AlphaFoldDB" id="A0A399G0W5"/>
<keyword evidence="3" id="KW-1185">Reference proteome</keyword>
<dbReference type="Pfam" id="PF14013">
    <property type="entry name" value="MT0933_antitox"/>
    <property type="match status" value="1"/>
</dbReference>
<evidence type="ECO:0000313" key="2">
    <source>
        <dbReference type="EMBL" id="UOE17912.1"/>
    </source>
</evidence>
<feature type="compositionally biased region" description="Basic and acidic residues" evidence="1">
    <location>
        <begin position="16"/>
        <end position="66"/>
    </location>
</feature>
<dbReference type="RefSeq" id="WP_068689133.1">
    <property type="nucleotide sequence ID" value="NZ_CP063196.1"/>
</dbReference>
<accession>A0A399G0W5</accession>
<dbReference type="OrthoDB" id="5125103at2"/>
<gene>
    <name evidence="2" type="ORF">NI17_013655</name>
</gene>
<name>A0A399G0W5_9ACTN</name>
<evidence type="ECO:0000313" key="3">
    <source>
        <dbReference type="Proteomes" id="UP000265719"/>
    </source>
</evidence>
<dbReference type="Proteomes" id="UP000265719">
    <property type="component" value="Chromosome"/>
</dbReference>
<sequence length="66" mass="7523">MGLKDAFNRARKLAGKHSDKVDRGLDRGAEYAKRRTGGKYDEHIDKASERASDYVRDRSSGRDPER</sequence>
<proteinExistence type="predicted"/>
<dbReference type="KEGG" id="thao:NI17_013655"/>
<organism evidence="2 3">
    <name type="scientific">Thermobifida halotolerans</name>
    <dbReference type="NCBI Taxonomy" id="483545"/>
    <lineage>
        <taxon>Bacteria</taxon>
        <taxon>Bacillati</taxon>
        <taxon>Actinomycetota</taxon>
        <taxon>Actinomycetes</taxon>
        <taxon>Streptosporangiales</taxon>
        <taxon>Nocardiopsidaceae</taxon>
        <taxon>Thermobifida</taxon>
    </lineage>
</organism>